<dbReference type="EMBL" id="JAYXHS010000002">
    <property type="protein sequence ID" value="MEC5386386.1"/>
    <property type="molecule type" value="Genomic_DNA"/>
</dbReference>
<keyword evidence="2" id="KW-1185">Reference proteome</keyword>
<dbReference type="PANTHER" id="PTHR35566:SF1">
    <property type="entry name" value="TYPE VI SECRETION SYSTEM BASEPLATE COMPONENT TSSK1"/>
    <property type="match status" value="1"/>
</dbReference>
<dbReference type="InterPro" id="IPR010263">
    <property type="entry name" value="T6SS_TssK"/>
</dbReference>
<dbReference type="Proteomes" id="UP001331561">
    <property type="component" value="Unassembled WGS sequence"/>
</dbReference>
<dbReference type="NCBIfam" id="TIGR03353">
    <property type="entry name" value="VI_chp_4"/>
    <property type="match status" value="1"/>
</dbReference>
<reference evidence="1 2" key="1">
    <citation type="submission" date="2024-01" db="EMBL/GenBank/DDBJ databases">
        <title>Uliginosibacterium soil sp. nov.</title>
        <authorList>
            <person name="Lv Y."/>
        </authorList>
    </citation>
    <scope>NUCLEOTIDE SEQUENCE [LARGE SCALE GENOMIC DNA]</scope>
    <source>
        <strain evidence="1 2">H3</strain>
    </source>
</reference>
<organism evidence="1 2">
    <name type="scientific">Uliginosibacterium silvisoli</name>
    <dbReference type="NCBI Taxonomy" id="3114758"/>
    <lineage>
        <taxon>Bacteria</taxon>
        <taxon>Pseudomonadati</taxon>
        <taxon>Pseudomonadota</taxon>
        <taxon>Betaproteobacteria</taxon>
        <taxon>Rhodocyclales</taxon>
        <taxon>Zoogloeaceae</taxon>
        <taxon>Uliginosibacterium</taxon>
    </lineage>
</organism>
<accession>A0ABU6K400</accession>
<dbReference type="RefSeq" id="WP_327599353.1">
    <property type="nucleotide sequence ID" value="NZ_JAYXHS010000002.1"/>
</dbReference>
<sequence length="451" mass="49917">MKTVQKLLWGEGLFLKPQHFQQQDLYHEQRVAAAMRAAHPYLWGVVAQRLDRRALENGVLRFSELQVVWPDGDTLDAPEVDGLPEARNLADIDVPADGLVFHLALPFLREDGGNFGASGRSAASGAYTPRYAQGGEPAPDLYTQAVSTELTVLRKQARLLADHEPREQFVSIPIARVRRTATGGFEFDAMFMPPALRIEALPTLSMLLRNTLDMLQAKCNALYGHHREPSKHVIEFRSGDVASFWLLHTASTAFAQLSHYFHHPQLHPERLYQSLLGLAGQLLTFSKAYALTDLPPYDHLEPGPAFLALDKIIRELINTVISARFVTINLSETKPGHFHGRLESEKLSGASLYLAVGADMPPAELVDAVPMRLKLGSPDDVEKLVLSAMPGVKLMAAPQVPASIPVRPGSYYFSIEPHGPIFDRMLQAQSIAIYVPSGFKELKLELMAVIE</sequence>
<evidence type="ECO:0000313" key="1">
    <source>
        <dbReference type="EMBL" id="MEC5386386.1"/>
    </source>
</evidence>
<comment type="caution">
    <text evidence="1">The sequence shown here is derived from an EMBL/GenBank/DDBJ whole genome shotgun (WGS) entry which is preliminary data.</text>
</comment>
<dbReference type="PANTHER" id="PTHR35566">
    <property type="entry name" value="BLR3599 PROTEIN"/>
    <property type="match status" value="1"/>
</dbReference>
<dbReference type="Pfam" id="PF05936">
    <property type="entry name" value="T6SS_VasE"/>
    <property type="match status" value="1"/>
</dbReference>
<proteinExistence type="predicted"/>
<evidence type="ECO:0000313" key="2">
    <source>
        <dbReference type="Proteomes" id="UP001331561"/>
    </source>
</evidence>
<protein>
    <submittedName>
        <fullName evidence="1">Type VI secretion system baseplate subunit TssK</fullName>
    </submittedName>
</protein>
<name>A0ABU6K400_9RHOO</name>
<gene>
    <name evidence="1" type="primary">tssK</name>
    <name evidence="1" type="ORF">VVD49_11675</name>
</gene>